<gene>
    <name evidence="4" type="ORF">LTLLF_175115</name>
</gene>
<dbReference type="EMBL" id="JAATJU010024265">
    <property type="protein sequence ID" value="KAH0506035.1"/>
    <property type="molecule type" value="Genomic_DNA"/>
</dbReference>
<comment type="caution">
    <text evidence="4">The sequence shown here is derived from an EMBL/GenBank/DDBJ whole genome shotgun (WGS) entry which is preliminary data.</text>
</comment>
<proteinExistence type="predicted"/>
<dbReference type="PANTHER" id="PTHR46660:SF2">
    <property type="entry name" value="GLYCOSYLTRANSFERASE 1 DOMAIN-CONTAINING PROTEIN 1"/>
    <property type="match status" value="1"/>
</dbReference>
<dbReference type="InterPro" id="IPR001296">
    <property type="entry name" value="Glyco_trans_1"/>
</dbReference>
<protein>
    <submittedName>
        <fullName evidence="4">Glycosyltransferase 1 domain-containing protein 1</fullName>
    </submittedName>
</protein>
<keyword evidence="1" id="KW-0808">Transferase</keyword>
<dbReference type="PANTHER" id="PTHR46660">
    <property type="match status" value="1"/>
</dbReference>
<feature type="region of interest" description="Disordered" evidence="2">
    <location>
        <begin position="1"/>
        <end position="20"/>
    </location>
</feature>
<keyword evidence="1" id="KW-0328">Glycosyltransferase</keyword>
<dbReference type="InterPro" id="IPR052622">
    <property type="entry name" value="Glycosyltransferase_G1"/>
</dbReference>
<evidence type="ECO:0000313" key="5">
    <source>
        <dbReference type="Proteomes" id="UP000710432"/>
    </source>
</evidence>
<dbReference type="AlphaFoldDB" id="A0A8J6KPD1"/>
<evidence type="ECO:0000256" key="2">
    <source>
        <dbReference type="SAM" id="MobiDB-lite"/>
    </source>
</evidence>
<dbReference type="Gene3D" id="3.40.50.2000">
    <property type="entry name" value="Glycogen Phosphorylase B"/>
    <property type="match status" value="2"/>
</dbReference>
<dbReference type="CDD" id="cd03801">
    <property type="entry name" value="GT4_PimA-like"/>
    <property type="match status" value="1"/>
</dbReference>
<organism evidence="4 5">
    <name type="scientific">Microtus ochrogaster</name>
    <name type="common">Prairie vole</name>
    <dbReference type="NCBI Taxonomy" id="79684"/>
    <lineage>
        <taxon>Eukaryota</taxon>
        <taxon>Metazoa</taxon>
        <taxon>Chordata</taxon>
        <taxon>Craniata</taxon>
        <taxon>Vertebrata</taxon>
        <taxon>Euteleostomi</taxon>
        <taxon>Mammalia</taxon>
        <taxon>Eutheria</taxon>
        <taxon>Euarchontoglires</taxon>
        <taxon>Glires</taxon>
        <taxon>Rodentia</taxon>
        <taxon>Myomorpha</taxon>
        <taxon>Muroidea</taxon>
        <taxon>Cricetidae</taxon>
        <taxon>Arvicolinae</taxon>
        <taxon>Microtus</taxon>
    </lineage>
</organism>
<evidence type="ECO:0000313" key="4">
    <source>
        <dbReference type="EMBL" id="KAH0506035.1"/>
    </source>
</evidence>
<evidence type="ECO:0000259" key="3">
    <source>
        <dbReference type="Pfam" id="PF00534"/>
    </source>
</evidence>
<dbReference type="GO" id="GO:0016757">
    <property type="term" value="F:glycosyltransferase activity"/>
    <property type="evidence" value="ECO:0007669"/>
    <property type="project" value="UniProtKB-KW"/>
</dbReference>
<accession>A0A8J6KPD1</accession>
<dbReference type="SUPFAM" id="SSF53756">
    <property type="entry name" value="UDP-Glycosyltransferase/glycogen phosphorylase"/>
    <property type="match status" value="1"/>
</dbReference>
<dbReference type="Proteomes" id="UP000710432">
    <property type="component" value="Unassembled WGS sequence"/>
</dbReference>
<reference evidence="4" key="1">
    <citation type="submission" date="2020-03" db="EMBL/GenBank/DDBJ databases">
        <title>Studies in the Genomics of Life Span.</title>
        <authorList>
            <person name="Glass D."/>
        </authorList>
    </citation>
    <scope>NUCLEOTIDE SEQUENCE</scope>
    <source>
        <strain evidence="4">LTLLF</strain>
        <tissue evidence="4">Muscle</tissue>
    </source>
</reference>
<evidence type="ECO:0000256" key="1">
    <source>
        <dbReference type="ARBA" id="ARBA00022676"/>
    </source>
</evidence>
<sequence length="432" mass="47746">MLRAGPEHPSPGDTGLGRAPELRVHKRLGHGRRCRAGAAAFNPAAATLSGYCECPRVRKRGSLGQRWRGWGKTQRLRKGLGAEMGFGQTGLGCEGVTHVAGEKQSPGERDHLEAAGHMCVLRDAFDFESPSDVAELIAAENLEAALALHLYRGGRLLQGHGIPFGVIFGGTDLNEDANHKEKNEVMGKVLEEARFAVAFTEAMKDTAQMQWPHATGKIFVQSQGIATIPNVNFNWNTFLQQSEIDQNADNLYVFLVICGLRPVKDPLYLVDVFSEWHQEEPNVYMLIVGPEVDPAFTREVKDRVRRAAGVRLIREMCQEDLHAVVKSCFALVNSSVSEGMSAAILEAMDLEVPVLARNIPGNSAVVEHGVTGLLFTTPQEFIQLAKRLVSDPVLEKEIVTKGREYVRTYHSWQVERDTYQRLIGKLEASLED</sequence>
<feature type="domain" description="Glycosyl transferase family 1" evidence="3">
    <location>
        <begin position="247"/>
        <end position="404"/>
    </location>
</feature>
<dbReference type="Pfam" id="PF00534">
    <property type="entry name" value="Glycos_transf_1"/>
    <property type="match status" value="1"/>
</dbReference>
<name>A0A8J6KPD1_MICOH</name>